<evidence type="ECO:0000313" key="2">
    <source>
        <dbReference type="EMBL" id="KAH3860505.1"/>
    </source>
</evidence>
<protein>
    <submittedName>
        <fullName evidence="2">Uncharacterized protein</fullName>
    </submittedName>
</protein>
<dbReference type="EMBL" id="JAIWYP010000002">
    <property type="protein sequence ID" value="KAH3860505.1"/>
    <property type="molecule type" value="Genomic_DNA"/>
</dbReference>
<comment type="caution">
    <text evidence="2">The sequence shown here is derived from an EMBL/GenBank/DDBJ whole genome shotgun (WGS) entry which is preliminary data.</text>
</comment>
<feature type="chain" id="PRO_5039698865" evidence="1">
    <location>
        <begin position="21"/>
        <end position="128"/>
    </location>
</feature>
<gene>
    <name evidence="2" type="ORF">DPMN_023406</name>
</gene>
<dbReference type="AlphaFoldDB" id="A0A9D4RBR4"/>
<keyword evidence="3" id="KW-1185">Reference proteome</keyword>
<evidence type="ECO:0000256" key="1">
    <source>
        <dbReference type="SAM" id="SignalP"/>
    </source>
</evidence>
<dbReference type="Proteomes" id="UP000828390">
    <property type="component" value="Unassembled WGS sequence"/>
</dbReference>
<keyword evidence="1" id="KW-0732">Signal</keyword>
<sequence>MKTIISFGLAVFALFANVAADTKNCFCHVALVGDKTIIKDLGIVDTQKKLVARLLSSHGQLPKHLRQGSEGLELSQRGRMQRADQWQENHPALQGECVRRRLWSQCDRLWTALLKVVFRVEDNKIHSN</sequence>
<name>A0A9D4RBR4_DREPO</name>
<proteinExistence type="predicted"/>
<feature type="signal peptide" evidence="1">
    <location>
        <begin position="1"/>
        <end position="20"/>
    </location>
</feature>
<reference evidence="2" key="2">
    <citation type="submission" date="2020-11" db="EMBL/GenBank/DDBJ databases">
        <authorList>
            <person name="McCartney M.A."/>
            <person name="Auch B."/>
            <person name="Kono T."/>
            <person name="Mallez S."/>
            <person name="Becker A."/>
            <person name="Gohl D.M."/>
            <person name="Silverstein K.A.T."/>
            <person name="Koren S."/>
            <person name="Bechman K.B."/>
            <person name="Herman A."/>
            <person name="Abrahante J.E."/>
            <person name="Garbe J."/>
        </authorList>
    </citation>
    <scope>NUCLEOTIDE SEQUENCE</scope>
    <source>
        <strain evidence="2">Duluth1</strain>
        <tissue evidence="2">Whole animal</tissue>
    </source>
</reference>
<organism evidence="2 3">
    <name type="scientific">Dreissena polymorpha</name>
    <name type="common">Zebra mussel</name>
    <name type="synonym">Mytilus polymorpha</name>
    <dbReference type="NCBI Taxonomy" id="45954"/>
    <lineage>
        <taxon>Eukaryota</taxon>
        <taxon>Metazoa</taxon>
        <taxon>Spiralia</taxon>
        <taxon>Lophotrochozoa</taxon>
        <taxon>Mollusca</taxon>
        <taxon>Bivalvia</taxon>
        <taxon>Autobranchia</taxon>
        <taxon>Heteroconchia</taxon>
        <taxon>Euheterodonta</taxon>
        <taxon>Imparidentia</taxon>
        <taxon>Neoheterodontei</taxon>
        <taxon>Myida</taxon>
        <taxon>Dreissenoidea</taxon>
        <taxon>Dreissenidae</taxon>
        <taxon>Dreissena</taxon>
    </lineage>
</organism>
<evidence type="ECO:0000313" key="3">
    <source>
        <dbReference type="Proteomes" id="UP000828390"/>
    </source>
</evidence>
<accession>A0A9D4RBR4</accession>
<reference evidence="2" key="1">
    <citation type="journal article" date="2019" name="bioRxiv">
        <title>The Genome of the Zebra Mussel, Dreissena polymorpha: A Resource for Invasive Species Research.</title>
        <authorList>
            <person name="McCartney M.A."/>
            <person name="Auch B."/>
            <person name="Kono T."/>
            <person name="Mallez S."/>
            <person name="Zhang Y."/>
            <person name="Obille A."/>
            <person name="Becker A."/>
            <person name="Abrahante J.E."/>
            <person name="Garbe J."/>
            <person name="Badalamenti J.P."/>
            <person name="Herman A."/>
            <person name="Mangelson H."/>
            <person name="Liachko I."/>
            <person name="Sullivan S."/>
            <person name="Sone E.D."/>
            <person name="Koren S."/>
            <person name="Silverstein K.A.T."/>
            <person name="Beckman K.B."/>
            <person name="Gohl D.M."/>
        </authorList>
    </citation>
    <scope>NUCLEOTIDE SEQUENCE</scope>
    <source>
        <strain evidence="2">Duluth1</strain>
        <tissue evidence="2">Whole animal</tissue>
    </source>
</reference>